<evidence type="ECO:0000259" key="9">
    <source>
        <dbReference type="Pfam" id="PF20238"/>
    </source>
</evidence>
<keyword evidence="6" id="KW-0325">Glycoprotein</keyword>
<keyword evidence="2" id="KW-1003">Cell membrane</keyword>
<evidence type="ECO:0000256" key="6">
    <source>
        <dbReference type="ARBA" id="ARBA00023180"/>
    </source>
</evidence>
<dbReference type="PANTHER" id="PTHR34992">
    <property type="entry name" value="HYPHAL ANASTAMOSIS-7 PROTEIN"/>
    <property type="match status" value="1"/>
</dbReference>
<evidence type="ECO:0000256" key="1">
    <source>
        <dbReference type="ARBA" id="ARBA00004609"/>
    </source>
</evidence>
<dbReference type="InterPro" id="IPR046530">
    <property type="entry name" value="BIM1-like_dom"/>
</dbReference>
<sequence length="326" mass="34929">MSFTQSISRWASVLLLLCLGLAHAHTVITYPGYRGNNLHTNGTVQQANGLGVAYDVKNGSYIYPYGMEWIYPCGGMPRSTNRTKWPVSGGAVAFQPGWFPGHATALIYVNLGFGEIPENMSHPVVPPFQIVGPTNNPYPGTVCLPQVPLPANISVSPGDYATIQLVETAKHGAALFNCVDIEFAEDGDASVEAVTRDNCFNSSDISFEYMYTTSSIGSGAAMLQPPKLSAAAVVPLFLALAFGFFQHHWTGRSLCPIAQSDDGISTPRSVVVGFCDVVPIENNSLEAALASTKISFVYPTHLLCLLTSTYRASPGLQTFLPINNGD</sequence>
<dbReference type="Pfam" id="PF20238">
    <property type="entry name" value="BIM1-like_dom"/>
    <property type="match status" value="1"/>
</dbReference>
<evidence type="ECO:0000256" key="7">
    <source>
        <dbReference type="ARBA" id="ARBA00023288"/>
    </source>
</evidence>
<evidence type="ECO:0000256" key="5">
    <source>
        <dbReference type="ARBA" id="ARBA00023136"/>
    </source>
</evidence>
<dbReference type="OrthoDB" id="5329488at2759"/>
<protein>
    <recommendedName>
        <fullName evidence="9">Copper acquisition factor BIM1-like domain-containing protein</fullName>
    </recommendedName>
</protein>
<keyword evidence="5" id="KW-0472">Membrane</keyword>
<evidence type="ECO:0000256" key="3">
    <source>
        <dbReference type="ARBA" id="ARBA00022622"/>
    </source>
</evidence>
<dbReference type="GO" id="GO:0005886">
    <property type="term" value="C:plasma membrane"/>
    <property type="evidence" value="ECO:0007669"/>
    <property type="project" value="UniProtKB-SubCell"/>
</dbReference>
<feature type="domain" description="Copper acquisition factor BIM1-like" evidence="9">
    <location>
        <begin position="24"/>
        <end position="203"/>
    </location>
</feature>
<reference evidence="10 11" key="1">
    <citation type="submission" date="2015-08" db="EMBL/GenBank/DDBJ databases">
        <title>Genome sequencing of Penicillium nordicum.</title>
        <authorList>
            <person name="Nguyen H.D."/>
            <person name="Seifert K.A."/>
        </authorList>
    </citation>
    <scope>NUCLEOTIDE SEQUENCE [LARGE SCALE GENOMIC DNA]</scope>
    <source>
        <strain evidence="10 11">DAOMC 185683</strain>
    </source>
</reference>
<evidence type="ECO:0000256" key="8">
    <source>
        <dbReference type="SAM" id="SignalP"/>
    </source>
</evidence>
<dbReference type="EMBL" id="LHQQ01000047">
    <property type="protein sequence ID" value="KOS45231.1"/>
    <property type="molecule type" value="Genomic_DNA"/>
</dbReference>
<dbReference type="InterPro" id="IPR046936">
    <property type="entry name" value="BIM1-like"/>
</dbReference>
<feature type="signal peptide" evidence="8">
    <location>
        <begin position="1"/>
        <end position="24"/>
    </location>
</feature>
<keyword evidence="7" id="KW-0449">Lipoprotein</keyword>
<dbReference type="CDD" id="cd21176">
    <property type="entry name" value="LPMO_auxiliary-like"/>
    <property type="match status" value="1"/>
</dbReference>
<keyword evidence="11" id="KW-1185">Reference proteome</keyword>
<evidence type="ECO:0000313" key="11">
    <source>
        <dbReference type="Proteomes" id="UP000037696"/>
    </source>
</evidence>
<name>A0A0M8PCD2_9EURO</name>
<dbReference type="PANTHER" id="PTHR34992:SF10">
    <property type="entry name" value="COPPER ACQUISITION FACTOR BIM1-LIKE DOMAIN-CONTAINING PROTEIN"/>
    <property type="match status" value="1"/>
</dbReference>
<feature type="chain" id="PRO_5005819621" description="Copper acquisition factor BIM1-like domain-containing protein" evidence="8">
    <location>
        <begin position="25"/>
        <end position="326"/>
    </location>
</feature>
<dbReference type="GO" id="GO:0098552">
    <property type="term" value="C:side of membrane"/>
    <property type="evidence" value="ECO:0007669"/>
    <property type="project" value="UniProtKB-KW"/>
</dbReference>
<proteinExistence type="predicted"/>
<accession>A0A0M8PCD2</accession>
<comment type="caution">
    <text evidence="10">The sequence shown here is derived from an EMBL/GenBank/DDBJ whole genome shotgun (WGS) entry which is preliminary data.</text>
</comment>
<evidence type="ECO:0000256" key="2">
    <source>
        <dbReference type="ARBA" id="ARBA00022475"/>
    </source>
</evidence>
<dbReference type="AlphaFoldDB" id="A0A0M8PCD2"/>
<keyword evidence="3" id="KW-0336">GPI-anchor</keyword>
<gene>
    <name evidence="10" type="ORF">ACN38_g3874</name>
</gene>
<dbReference type="Proteomes" id="UP000037696">
    <property type="component" value="Unassembled WGS sequence"/>
</dbReference>
<keyword evidence="4 8" id="KW-0732">Signal</keyword>
<evidence type="ECO:0000256" key="4">
    <source>
        <dbReference type="ARBA" id="ARBA00022729"/>
    </source>
</evidence>
<organism evidence="10 11">
    <name type="scientific">Penicillium nordicum</name>
    <dbReference type="NCBI Taxonomy" id="229535"/>
    <lineage>
        <taxon>Eukaryota</taxon>
        <taxon>Fungi</taxon>
        <taxon>Dikarya</taxon>
        <taxon>Ascomycota</taxon>
        <taxon>Pezizomycotina</taxon>
        <taxon>Eurotiomycetes</taxon>
        <taxon>Eurotiomycetidae</taxon>
        <taxon>Eurotiales</taxon>
        <taxon>Aspergillaceae</taxon>
        <taxon>Penicillium</taxon>
    </lineage>
</organism>
<evidence type="ECO:0000313" key="10">
    <source>
        <dbReference type="EMBL" id="KOS45231.1"/>
    </source>
</evidence>
<comment type="subcellular location">
    <subcellularLocation>
        <location evidence="1">Cell membrane</location>
        <topology evidence="1">Lipid-anchor</topology>
        <topology evidence="1">GPI-anchor</topology>
    </subcellularLocation>
</comment>